<evidence type="ECO:0000256" key="4">
    <source>
        <dbReference type="ARBA" id="ARBA00022500"/>
    </source>
</evidence>
<dbReference type="RefSeq" id="WP_166161889.1">
    <property type="nucleotide sequence ID" value="NZ_CP049740.1"/>
</dbReference>
<dbReference type="SUPFAM" id="SSF55052">
    <property type="entry name" value="CheY-binding domain of CheA"/>
    <property type="match status" value="1"/>
</dbReference>
<dbReference type="InterPro" id="IPR002545">
    <property type="entry name" value="CheW-lke_dom"/>
</dbReference>
<dbReference type="InterPro" id="IPR037052">
    <property type="entry name" value="CheA-like_P2_sf"/>
</dbReference>
<dbReference type="InterPro" id="IPR004358">
    <property type="entry name" value="Sig_transdc_His_kin-like_C"/>
</dbReference>
<evidence type="ECO:0000313" key="15">
    <source>
        <dbReference type="EMBL" id="QII81949.1"/>
    </source>
</evidence>
<evidence type="ECO:0000259" key="12">
    <source>
        <dbReference type="PROSITE" id="PS50109"/>
    </source>
</evidence>
<evidence type="ECO:0000259" key="13">
    <source>
        <dbReference type="PROSITE" id="PS50851"/>
    </source>
</evidence>
<evidence type="ECO:0000313" key="16">
    <source>
        <dbReference type="Proteomes" id="UP000501451"/>
    </source>
</evidence>
<feature type="domain" description="CheW-like" evidence="13">
    <location>
        <begin position="522"/>
        <end position="654"/>
    </location>
</feature>
<dbReference type="KEGG" id="jar:G7057_05455"/>
<evidence type="ECO:0000259" key="14">
    <source>
        <dbReference type="PROSITE" id="PS50894"/>
    </source>
</evidence>
<sequence length="658" mass="72769">MDDNSQYLDMFYEETDDNLMKLNDLVLDLEHNPTDLSIVDEIFRSAHTLKGMAATMGFTTMTEVTHKLENVFSFLKEKNQAANETIITIVLKSLDALAEIMDRIRAGESDSGDYSDIIAMCDKVTSEGATANQPTEAAVEAAIVSTMTLDDSDWEVAKSAQKDGYKAYTIAVKIESDSMMANARAFLVMSKLEEFGEIIKTEPSPDVLETDDFGHLFKCLYFSEIDEASIVETIKQISEVETVVINKLQKEETTVKKEEQNTQVTTKKAAANHQPNHSIRVDIDKLDSFMSLVSELVVYRTQLEDISQKTGNQQLEETLTYVSRITNELQSLVLNIRMQPLQTVTNRFPRLVRDLSSDTGKPMDLVIEGDDTELDRTIVSELGEPLIHLIRNSADHGIENPERRLELGKDVRGTIKISAYQEGNRVLISVSDDGKGLDAEAIKASAERKGISTEGLTTQEIQELIFHPGFSTKQEVTKVSGRGVGMDVVKTKIQELGGSIDIVSEADKGTIFRLSLPLTLSIIPALLVKVEEHILAIPLSVINKVVRMDVDAVKQTHNGEILMAGDKGIPLIRLEKQLQLADDNDEASHVIIVTIEGKQYALAVDAIVRQQEIVIQELGPEVGQDAPYLGAAIMGDGSMTLILDITAICLERNRMLNV</sequence>
<reference evidence="15 16" key="1">
    <citation type="journal article" date="2017" name="Int. J. Syst. Evol. Microbiol.">
        <title>Jeotgalibaca porci sp. nov. and Jeotgalibaca arthritidis sp. nov., isolated from pigs, and emended description of the genus Jeotgalibaca.</title>
        <authorList>
            <person name="Zamora L."/>
            <person name="Perez-Sancho M."/>
            <person name="Dominguez L."/>
            <person name="Fernandez-Garayzabal J.F."/>
            <person name="Vela A.I."/>
        </authorList>
    </citation>
    <scope>NUCLEOTIDE SEQUENCE [LARGE SCALE GENOMIC DNA]</scope>
    <source>
        <strain evidence="15 16">CECT 9157</strain>
    </source>
</reference>
<evidence type="ECO:0000256" key="7">
    <source>
        <dbReference type="ARBA" id="ARBA00022741"/>
    </source>
</evidence>
<feature type="domain" description="HPt" evidence="14">
    <location>
        <begin position="1"/>
        <end position="104"/>
    </location>
</feature>
<dbReference type="SUPFAM" id="SSF50341">
    <property type="entry name" value="CheW-like"/>
    <property type="match status" value="1"/>
</dbReference>
<dbReference type="InterPro" id="IPR036061">
    <property type="entry name" value="CheW-like_dom_sf"/>
</dbReference>
<dbReference type="Pfam" id="PF01627">
    <property type="entry name" value="Hpt"/>
    <property type="match status" value="1"/>
</dbReference>
<dbReference type="InterPro" id="IPR051315">
    <property type="entry name" value="Bact_Chemotaxis_CheA"/>
</dbReference>
<keyword evidence="9" id="KW-0067">ATP-binding</keyword>
<dbReference type="FunFam" id="3.30.565.10:FF:000016">
    <property type="entry name" value="Chemotaxis protein CheA, putative"/>
    <property type="match status" value="1"/>
</dbReference>
<dbReference type="InterPro" id="IPR010808">
    <property type="entry name" value="CheA_P2-bd"/>
</dbReference>
<dbReference type="GO" id="GO:0006935">
    <property type="term" value="P:chemotaxis"/>
    <property type="evidence" value="ECO:0007669"/>
    <property type="project" value="UniProtKB-KW"/>
</dbReference>
<dbReference type="SUPFAM" id="SSF47226">
    <property type="entry name" value="Histidine-containing phosphotransfer domain, HPT domain"/>
    <property type="match status" value="1"/>
</dbReference>
<dbReference type="Gene3D" id="3.30.70.1110">
    <property type="entry name" value="Histidine kinase CheA-like, P2 response regulator-binding domain"/>
    <property type="match status" value="1"/>
</dbReference>
<dbReference type="SUPFAM" id="SSF47384">
    <property type="entry name" value="Homodimeric domain of signal transducing histidine kinase"/>
    <property type="match status" value="1"/>
</dbReference>
<dbReference type="InterPro" id="IPR004105">
    <property type="entry name" value="CheA-like_dim"/>
</dbReference>
<dbReference type="Pfam" id="PF02895">
    <property type="entry name" value="H-kinase_dim"/>
    <property type="match status" value="1"/>
</dbReference>
<dbReference type="SMART" id="SM01231">
    <property type="entry name" value="H-kinase_dim"/>
    <property type="match status" value="1"/>
</dbReference>
<keyword evidence="7" id="KW-0547">Nucleotide-binding</keyword>
<comment type="catalytic activity">
    <reaction evidence="1">
        <text>ATP + protein L-histidine = ADP + protein N-phospho-L-histidine.</text>
        <dbReference type="EC" id="2.7.13.3"/>
    </reaction>
</comment>
<dbReference type="EC" id="2.7.13.3" evidence="2"/>
<dbReference type="SMART" id="SM00073">
    <property type="entry name" value="HPT"/>
    <property type="match status" value="1"/>
</dbReference>
<evidence type="ECO:0000256" key="11">
    <source>
        <dbReference type="PROSITE-ProRule" id="PRU00110"/>
    </source>
</evidence>
<evidence type="ECO:0000256" key="10">
    <source>
        <dbReference type="ARBA" id="ARBA00023012"/>
    </source>
</evidence>
<dbReference type="SMART" id="SM00260">
    <property type="entry name" value="CheW"/>
    <property type="match status" value="1"/>
</dbReference>
<name>A0A6G7K9J9_9LACT</name>
<dbReference type="CDD" id="cd00088">
    <property type="entry name" value="HPT"/>
    <property type="match status" value="1"/>
</dbReference>
<dbReference type="AlphaFoldDB" id="A0A6G7K9J9"/>
<dbReference type="InterPro" id="IPR003594">
    <property type="entry name" value="HATPase_dom"/>
</dbReference>
<evidence type="ECO:0000256" key="6">
    <source>
        <dbReference type="ARBA" id="ARBA00022679"/>
    </source>
</evidence>
<dbReference type="Pfam" id="PF07194">
    <property type="entry name" value="P2"/>
    <property type="match status" value="1"/>
</dbReference>
<dbReference type="InterPro" id="IPR035891">
    <property type="entry name" value="CheY-binding_CheA"/>
</dbReference>
<keyword evidence="4" id="KW-0145">Chemotaxis</keyword>
<evidence type="ECO:0000256" key="1">
    <source>
        <dbReference type="ARBA" id="ARBA00000085"/>
    </source>
</evidence>
<dbReference type="Pfam" id="PF02518">
    <property type="entry name" value="HATPase_c"/>
    <property type="match status" value="1"/>
</dbReference>
<gene>
    <name evidence="15" type="ORF">G7057_05455</name>
</gene>
<dbReference type="PROSITE" id="PS50851">
    <property type="entry name" value="CHEW"/>
    <property type="match status" value="1"/>
</dbReference>
<dbReference type="PROSITE" id="PS50109">
    <property type="entry name" value="HIS_KIN"/>
    <property type="match status" value="1"/>
</dbReference>
<dbReference type="Gene3D" id="1.20.120.160">
    <property type="entry name" value="HPT domain"/>
    <property type="match status" value="1"/>
</dbReference>
<dbReference type="InterPro" id="IPR036890">
    <property type="entry name" value="HATPase_C_sf"/>
</dbReference>
<dbReference type="SUPFAM" id="SSF55874">
    <property type="entry name" value="ATPase domain of HSP90 chaperone/DNA topoisomerase II/histidine kinase"/>
    <property type="match status" value="1"/>
</dbReference>
<dbReference type="Gene3D" id="2.30.30.40">
    <property type="entry name" value="SH3 Domains"/>
    <property type="match status" value="1"/>
</dbReference>
<keyword evidence="8" id="KW-0418">Kinase</keyword>
<evidence type="ECO:0000256" key="2">
    <source>
        <dbReference type="ARBA" id="ARBA00012438"/>
    </source>
</evidence>
<dbReference type="InterPro" id="IPR036641">
    <property type="entry name" value="HPT_dom_sf"/>
</dbReference>
<organism evidence="15 16">
    <name type="scientific">Jeotgalibaca arthritidis</name>
    <dbReference type="NCBI Taxonomy" id="1868794"/>
    <lineage>
        <taxon>Bacteria</taxon>
        <taxon>Bacillati</taxon>
        <taxon>Bacillota</taxon>
        <taxon>Bacilli</taxon>
        <taxon>Lactobacillales</taxon>
        <taxon>Carnobacteriaceae</taxon>
        <taxon>Jeotgalibaca</taxon>
    </lineage>
</organism>
<evidence type="ECO:0000256" key="9">
    <source>
        <dbReference type="ARBA" id="ARBA00022840"/>
    </source>
</evidence>
<dbReference type="PROSITE" id="PS50894">
    <property type="entry name" value="HPT"/>
    <property type="match status" value="1"/>
</dbReference>
<dbReference type="PANTHER" id="PTHR43395">
    <property type="entry name" value="SENSOR HISTIDINE KINASE CHEA"/>
    <property type="match status" value="1"/>
</dbReference>
<dbReference type="GO" id="GO:0005737">
    <property type="term" value="C:cytoplasm"/>
    <property type="evidence" value="ECO:0007669"/>
    <property type="project" value="InterPro"/>
</dbReference>
<dbReference type="PANTHER" id="PTHR43395:SF1">
    <property type="entry name" value="CHEMOTAXIS PROTEIN CHEA"/>
    <property type="match status" value="1"/>
</dbReference>
<dbReference type="CDD" id="cd16916">
    <property type="entry name" value="HATPase_CheA-like"/>
    <property type="match status" value="1"/>
</dbReference>
<dbReference type="Gene3D" id="3.30.565.10">
    <property type="entry name" value="Histidine kinase-like ATPase, C-terminal domain"/>
    <property type="match status" value="1"/>
</dbReference>
<dbReference type="PRINTS" id="PR00344">
    <property type="entry name" value="BCTRLSENSOR"/>
</dbReference>
<dbReference type="Proteomes" id="UP000501451">
    <property type="component" value="Chromosome"/>
</dbReference>
<dbReference type="InterPro" id="IPR037006">
    <property type="entry name" value="CheA-like_homodim_sf"/>
</dbReference>
<dbReference type="InterPro" id="IPR036097">
    <property type="entry name" value="HisK_dim/P_sf"/>
</dbReference>
<dbReference type="SMART" id="SM00387">
    <property type="entry name" value="HATPase_c"/>
    <property type="match status" value="1"/>
</dbReference>
<evidence type="ECO:0000256" key="3">
    <source>
        <dbReference type="ARBA" id="ARBA00021495"/>
    </source>
</evidence>
<feature type="domain" description="Histidine kinase" evidence="12">
    <location>
        <begin position="274"/>
        <end position="520"/>
    </location>
</feature>
<keyword evidence="10" id="KW-0902">Two-component regulatory system</keyword>
<accession>A0A6G7K9J9</accession>
<keyword evidence="5 11" id="KW-0597">Phosphoprotein</keyword>
<dbReference type="GO" id="GO:0005524">
    <property type="term" value="F:ATP binding"/>
    <property type="evidence" value="ECO:0007669"/>
    <property type="project" value="UniProtKB-KW"/>
</dbReference>
<dbReference type="InterPro" id="IPR008207">
    <property type="entry name" value="Sig_transdc_His_kin_Hpt_dom"/>
</dbReference>
<dbReference type="EMBL" id="CP049740">
    <property type="protein sequence ID" value="QII81949.1"/>
    <property type="molecule type" value="Genomic_DNA"/>
</dbReference>
<dbReference type="GO" id="GO:0000155">
    <property type="term" value="F:phosphorelay sensor kinase activity"/>
    <property type="evidence" value="ECO:0007669"/>
    <property type="project" value="InterPro"/>
</dbReference>
<proteinExistence type="predicted"/>
<dbReference type="Pfam" id="PF01584">
    <property type="entry name" value="CheW"/>
    <property type="match status" value="1"/>
</dbReference>
<evidence type="ECO:0000256" key="5">
    <source>
        <dbReference type="ARBA" id="ARBA00022553"/>
    </source>
</evidence>
<dbReference type="Gene3D" id="1.10.287.560">
    <property type="entry name" value="Histidine kinase CheA-like, homodimeric domain"/>
    <property type="match status" value="1"/>
</dbReference>
<dbReference type="InterPro" id="IPR005467">
    <property type="entry name" value="His_kinase_dom"/>
</dbReference>
<evidence type="ECO:0000256" key="8">
    <source>
        <dbReference type="ARBA" id="ARBA00022777"/>
    </source>
</evidence>
<protein>
    <recommendedName>
        <fullName evidence="3">Chemotaxis protein CheA</fullName>
        <ecNumber evidence="2">2.7.13.3</ecNumber>
    </recommendedName>
</protein>
<feature type="modified residue" description="Phosphohistidine" evidence="11">
    <location>
        <position position="47"/>
    </location>
</feature>
<keyword evidence="16" id="KW-1185">Reference proteome</keyword>
<keyword evidence="6" id="KW-0808">Transferase</keyword>